<evidence type="ECO:0000313" key="1">
    <source>
        <dbReference type="EMBL" id="MDC6641619.1"/>
    </source>
</evidence>
<organism evidence="1 2">
    <name type="scientific">Leclercia adecarboxylata</name>
    <dbReference type="NCBI Taxonomy" id="83655"/>
    <lineage>
        <taxon>Bacteria</taxon>
        <taxon>Pseudomonadati</taxon>
        <taxon>Pseudomonadota</taxon>
        <taxon>Gammaproteobacteria</taxon>
        <taxon>Enterobacterales</taxon>
        <taxon>Enterobacteriaceae</taxon>
        <taxon>Leclercia</taxon>
    </lineage>
</organism>
<feature type="non-terminal residue" evidence="1">
    <location>
        <position position="1"/>
    </location>
</feature>
<dbReference type="Proteomes" id="UP001149314">
    <property type="component" value="Unassembled WGS sequence"/>
</dbReference>
<evidence type="ECO:0000313" key="2">
    <source>
        <dbReference type="Proteomes" id="UP001149314"/>
    </source>
</evidence>
<dbReference type="SUPFAM" id="SSF52980">
    <property type="entry name" value="Restriction endonuclease-like"/>
    <property type="match status" value="1"/>
</dbReference>
<reference evidence="1" key="1">
    <citation type="journal article" date="2023" name="Genes Genomics">
        <title>Genomic insights of Leclercia adecarboxylata strains linked to an outbreak in public hospitals in Mexico.</title>
        <authorList>
            <person name="Barrios-Villa E."/>
            <person name="Pacheco-Flores B."/>
            <person name="Lozano-Zarain P."/>
            <person name="Del Campo-Ortega R."/>
            <person name="de Jesus Ascencio-Montiel I."/>
            <person name="Gonzalez-Leon M."/>
            <person name="Camorlinga-Ponce M."/>
            <person name="Gaytan Cervantes F.J."/>
            <person name="Gonzalez Torres C."/>
            <person name="Aguilar E."/>
            <person name="Gonzalez Ibarra J."/>
            <person name="Torres Lopez F.J."/>
            <person name="Rosas-Vargas H."/>
            <person name="Gonzalez-Bonilla C.R."/>
            <person name="Del Carmen Rocha-Gracia R."/>
        </authorList>
    </citation>
    <scope>NUCLEOTIDE SEQUENCE</scope>
    <source>
        <strain evidence="1">Lac40</strain>
    </source>
</reference>
<gene>
    <name evidence="1" type="ORF">OEZ79_25985</name>
</gene>
<dbReference type="EMBL" id="JAOURS010000160">
    <property type="protein sequence ID" value="MDC6641619.1"/>
    <property type="molecule type" value="Genomic_DNA"/>
</dbReference>
<dbReference type="InterPro" id="IPR011335">
    <property type="entry name" value="Restrct_endonuc-II-like"/>
</dbReference>
<accession>A0A9X4BFZ8</accession>
<name>A0A9X4BFZ8_9ENTR</name>
<comment type="caution">
    <text evidence="1">The sequence shown here is derived from an EMBL/GenBank/DDBJ whole genome shotgun (WGS) entry which is preliminary data.</text>
</comment>
<protein>
    <submittedName>
        <fullName evidence="1">Uncharacterized protein</fullName>
    </submittedName>
</protein>
<dbReference type="AlphaFoldDB" id="A0A9X4BFZ8"/>
<dbReference type="RefSeq" id="WP_272733598.1">
    <property type="nucleotide sequence ID" value="NZ_JAOURS010000160.1"/>
</dbReference>
<proteinExistence type="predicted"/>
<sequence length="99" mass="10995">LQLRSEGLRAPLLYGPSTGWVLYTAAEARREAEGRAKWHGSDRTWGESTGAGYQLALRGHDPFASADSYRQLLHNSFVVFTAVREGRVFPGFDEQGALR</sequence>